<evidence type="ECO:0000313" key="3">
    <source>
        <dbReference type="Proteomes" id="UP000188342"/>
    </source>
</evidence>
<keyword evidence="3" id="KW-1185">Reference proteome</keyword>
<feature type="compositionally biased region" description="Basic residues" evidence="1">
    <location>
        <begin position="1"/>
        <end position="16"/>
    </location>
</feature>
<feature type="region of interest" description="Disordered" evidence="1">
    <location>
        <begin position="1"/>
        <end position="37"/>
    </location>
</feature>
<organism evidence="2 3">
    <name type="scientific">Luteococcus japonicus LSP_Lj1</name>
    <dbReference type="NCBI Taxonomy" id="1255658"/>
    <lineage>
        <taxon>Bacteria</taxon>
        <taxon>Bacillati</taxon>
        <taxon>Actinomycetota</taxon>
        <taxon>Actinomycetes</taxon>
        <taxon>Propionibacteriales</taxon>
        <taxon>Propionibacteriaceae</taxon>
        <taxon>Luteococcus</taxon>
    </lineage>
</organism>
<accession>A0A1R4J363</accession>
<name>A0A1R4J363_9ACTN</name>
<proteinExistence type="predicted"/>
<protein>
    <submittedName>
        <fullName evidence="2">Uncharacterized protein</fullName>
    </submittedName>
</protein>
<dbReference type="EMBL" id="FUKQ01000018">
    <property type="protein sequence ID" value="SJN26478.1"/>
    <property type="molecule type" value="Genomic_DNA"/>
</dbReference>
<reference evidence="2 3" key="1">
    <citation type="submission" date="2017-02" db="EMBL/GenBank/DDBJ databases">
        <authorList>
            <person name="Peterson S.W."/>
        </authorList>
    </citation>
    <scope>NUCLEOTIDE SEQUENCE [LARGE SCALE GENOMIC DNA]</scope>
    <source>
        <strain evidence="2 3">LSP_Lj1</strain>
    </source>
</reference>
<gene>
    <name evidence="2" type="ORF">FM114_05275</name>
</gene>
<dbReference type="AlphaFoldDB" id="A0A1R4J363"/>
<sequence length="37" mass="4271">MHTRHHGASFTRRQHSIGKPNPLVRRRVGPVTLGWRA</sequence>
<dbReference type="Proteomes" id="UP000188342">
    <property type="component" value="Unassembled WGS sequence"/>
</dbReference>
<evidence type="ECO:0000313" key="2">
    <source>
        <dbReference type="EMBL" id="SJN26478.1"/>
    </source>
</evidence>
<evidence type="ECO:0000256" key="1">
    <source>
        <dbReference type="SAM" id="MobiDB-lite"/>
    </source>
</evidence>